<comment type="similarity">
    <text evidence="7">Belongs to the binding-protein-dependent transport system permease family.</text>
</comment>
<keyword evidence="11" id="KW-1185">Reference proteome</keyword>
<feature type="region of interest" description="Disordered" evidence="8">
    <location>
        <begin position="1"/>
        <end position="22"/>
    </location>
</feature>
<feature type="domain" description="ABC transmembrane type-1" evidence="9">
    <location>
        <begin position="93"/>
        <end position="305"/>
    </location>
</feature>
<dbReference type="PANTHER" id="PTHR30193">
    <property type="entry name" value="ABC TRANSPORTER PERMEASE PROTEIN"/>
    <property type="match status" value="1"/>
</dbReference>
<dbReference type="Gene3D" id="1.10.3720.10">
    <property type="entry name" value="MetI-like"/>
    <property type="match status" value="1"/>
</dbReference>
<evidence type="ECO:0000256" key="4">
    <source>
        <dbReference type="ARBA" id="ARBA00022692"/>
    </source>
</evidence>
<dbReference type="CDD" id="cd06261">
    <property type="entry name" value="TM_PBP2"/>
    <property type="match status" value="1"/>
</dbReference>
<evidence type="ECO:0000256" key="5">
    <source>
        <dbReference type="ARBA" id="ARBA00022989"/>
    </source>
</evidence>
<evidence type="ECO:0000256" key="3">
    <source>
        <dbReference type="ARBA" id="ARBA00022475"/>
    </source>
</evidence>
<evidence type="ECO:0000256" key="8">
    <source>
        <dbReference type="SAM" id="MobiDB-lite"/>
    </source>
</evidence>
<evidence type="ECO:0000256" key="1">
    <source>
        <dbReference type="ARBA" id="ARBA00004651"/>
    </source>
</evidence>
<evidence type="ECO:0000256" key="6">
    <source>
        <dbReference type="ARBA" id="ARBA00023136"/>
    </source>
</evidence>
<evidence type="ECO:0000256" key="2">
    <source>
        <dbReference type="ARBA" id="ARBA00022448"/>
    </source>
</evidence>
<feature type="transmembrane region" description="Helical" evidence="7">
    <location>
        <begin position="96"/>
        <end position="119"/>
    </location>
</feature>
<dbReference type="EMBL" id="JBHRWK010000038">
    <property type="protein sequence ID" value="MFC3452715.1"/>
    <property type="molecule type" value="Genomic_DNA"/>
</dbReference>
<feature type="transmembrane region" description="Helical" evidence="7">
    <location>
        <begin position="28"/>
        <end position="57"/>
    </location>
</feature>
<feature type="transmembrane region" description="Helical" evidence="7">
    <location>
        <begin position="231"/>
        <end position="251"/>
    </location>
</feature>
<protein>
    <submittedName>
        <fullName evidence="10">Carbohydrate ABC transporter permease</fullName>
    </submittedName>
</protein>
<keyword evidence="2 7" id="KW-0813">Transport</keyword>
<accession>A0ABV7P2D0</accession>
<feature type="transmembrane region" description="Helical" evidence="7">
    <location>
        <begin position="172"/>
        <end position="202"/>
    </location>
</feature>
<dbReference type="SUPFAM" id="SSF161098">
    <property type="entry name" value="MetI-like"/>
    <property type="match status" value="1"/>
</dbReference>
<keyword evidence="4 7" id="KW-0812">Transmembrane</keyword>
<organism evidence="10 11">
    <name type="scientific">Amycolatopsis speibonae</name>
    <dbReference type="NCBI Taxonomy" id="1450224"/>
    <lineage>
        <taxon>Bacteria</taxon>
        <taxon>Bacillati</taxon>
        <taxon>Actinomycetota</taxon>
        <taxon>Actinomycetes</taxon>
        <taxon>Pseudonocardiales</taxon>
        <taxon>Pseudonocardiaceae</taxon>
        <taxon>Amycolatopsis</taxon>
    </lineage>
</organism>
<proteinExistence type="inferred from homology"/>
<keyword evidence="3" id="KW-1003">Cell membrane</keyword>
<name>A0ABV7P2D0_9PSEU</name>
<feature type="transmembrane region" description="Helical" evidence="7">
    <location>
        <begin position="131"/>
        <end position="152"/>
    </location>
</feature>
<dbReference type="Proteomes" id="UP001595645">
    <property type="component" value="Unassembled WGS sequence"/>
</dbReference>
<gene>
    <name evidence="10" type="ORF">ACFOSH_25040</name>
</gene>
<sequence length="317" mass="34115">MTTRLSGSATRPSPVATPRKRGRRREHAACAVLMAPFFLLLVAVFLVPVGTAVWLSFFGADEPGLGFGPEHTVFVGLRSYLAVLSDPTFLSGLGVIALYCLLYLPLLVVVSLGLALLLDSGAARLRSVARLGLFLPHAVPGIIAAIIWLYLYTPGLSPVVELLGKAGITVDFLGFHAVLPAIVNIALWSNLGYNVVIFYAALQAVPREVLEAAVVDGAGPVRAALRIKTPLIRSSVVMVVLFTLIWSLQLFTEPMLLSQSTPMITARFSPSMYIYDAAFTRNNYGLAAAASVILLACTIALSYGVTRWTNRTREANR</sequence>
<keyword evidence="6 7" id="KW-0472">Membrane</keyword>
<comment type="subcellular location">
    <subcellularLocation>
        <location evidence="1 7">Cell membrane</location>
        <topology evidence="1 7">Multi-pass membrane protein</topology>
    </subcellularLocation>
</comment>
<dbReference type="InterPro" id="IPR000515">
    <property type="entry name" value="MetI-like"/>
</dbReference>
<evidence type="ECO:0000313" key="11">
    <source>
        <dbReference type="Proteomes" id="UP001595645"/>
    </source>
</evidence>
<dbReference type="PANTHER" id="PTHR30193:SF41">
    <property type="entry name" value="DIACETYLCHITOBIOSE UPTAKE SYSTEM PERMEASE PROTEIN NGCF"/>
    <property type="match status" value="1"/>
</dbReference>
<evidence type="ECO:0000256" key="7">
    <source>
        <dbReference type="RuleBase" id="RU363032"/>
    </source>
</evidence>
<comment type="caution">
    <text evidence="10">The sequence shown here is derived from an EMBL/GenBank/DDBJ whole genome shotgun (WGS) entry which is preliminary data.</text>
</comment>
<dbReference type="PROSITE" id="PS50928">
    <property type="entry name" value="ABC_TM1"/>
    <property type="match status" value="1"/>
</dbReference>
<keyword evidence="5 7" id="KW-1133">Transmembrane helix</keyword>
<reference evidence="11" key="1">
    <citation type="journal article" date="2019" name="Int. J. Syst. Evol. Microbiol.">
        <title>The Global Catalogue of Microorganisms (GCM) 10K type strain sequencing project: providing services to taxonomists for standard genome sequencing and annotation.</title>
        <authorList>
            <consortium name="The Broad Institute Genomics Platform"/>
            <consortium name="The Broad Institute Genome Sequencing Center for Infectious Disease"/>
            <person name="Wu L."/>
            <person name="Ma J."/>
        </authorList>
    </citation>
    <scope>NUCLEOTIDE SEQUENCE [LARGE SCALE GENOMIC DNA]</scope>
    <source>
        <strain evidence="11">CGMCC 4.7676</strain>
    </source>
</reference>
<dbReference type="RefSeq" id="WP_378241483.1">
    <property type="nucleotide sequence ID" value="NZ_JBHRWK010000038.1"/>
</dbReference>
<evidence type="ECO:0000313" key="10">
    <source>
        <dbReference type="EMBL" id="MFC3452715.1"/>
    </source>
</evidence>
<dbReference type="InterPro" id="IPR051393">
    <property type="entry name" value="ABC_transporter_permease"/>
</dbReference>
<dbReference type="Pfam" id="PF00528">
    <property type="entry name" value="BPD_transp_1"/>
    <property type="match status" value="1"/>
</dbReference>
<dbReference type="InterPro" id="IPR035906">
    <property type="entry name" value="MetI-like_sf"/>
</dbReference>
<feature type="transmembrane region" description="Helical" evidence="7">
    <location>
        <begin position="284"/>
        <end position="305"/>
    </location>
</feature>
<evidence type="ECO:0000259" key="9">
    <source>
        <dbReference type="PROSITE" id="PS50928"/>
    </source>
</evidence>
<feature type="compositionally biased region" description="Polar residues" evidence="8">
    <location>
        <begin position="1"/>
        <end position="11"/>
    </location>
</feature>